<comment type="function">
    <text evidence="2">Plays an important role in DNA replication, recombination and repair. Binds to ssDNA and to an array of partner proteins to recruit them to their sites of action during DNA metabolism.</text>
</comment>
<evidence type="ECO:0000256" key="3">
    <source>
        <dbReference type="RuleBase" id="RU000524"/>
    </source>
</evidence>
<keyword evidence="2" id="KW-0227">DNA damage</keyword>
<dbReference type="HAMAP" id="MF_00984">
    <property type="entry name" value="SSB"/>
    <property type="match status" value="1"/>
</dbReference>
<feature type="region of interest" description="Disordered" evidence="4">
    <location>
        <begin position="104"/>
        <end position="141"/>
    </location>
</feature>
<dbReference type="InterPro" id="IPR011344">
    <property type="entry name" value="ssDNA-bd"/>
</dbReference>
<dbReference type="AlphaFoldDB" id="A0A9D1KBL6"/>
<dbReference type="InterPro" id="IPR000424">
    <property type="entry name" value="Primosome_PriB/ssb"/>
</dbReference>
<dbReference type="CDD" id="cd04496">
    <property type="entry name" value="SSB_OBF"/>
    <property type="match status" value="1"/>
</dbReference>
<dbReference type="GO" id="GO:0006310">
    <property type="term" value="P:DNA recombination"/>
    <property type="evidence" value="ECO:0007669"/>
    <property type="project" value="UniProtKB-UniRule"/>
</dbReference>
<sequence length="141" mass="15709">MINKVIIIGRLTRDVELKMTSSGIPVCSFTVAIDNRMSRDAQEKTTSFINCVAWQATAKLMATYLKKGSLVGVEGRLQTRSYETKDGRKATVTEVVCENIQFLDPKDSNTGSNRNVGFSMEEDRPSEDDDALSFSEEDLPF</sequence>
<accession>A0A9D1KBL6</accession>
<proteinExistence type="inferred from homology"/>
<keyword evidence="1 2" id="KW-0238">DNA-binding</keyword>
<gene>
    <name evidence="5" type="primary">ssb</name>
    <name evidence="5" type="ORF">IAD04_03895</name>
</gene>
<keyword evidence="2" id="KW-0233">DNA recombination</keyword>
<dbReference type="Pfam" id="PF00436">
    <property type="entry name" value="SSB"/>
    <property type="match status" value="1"/>
</dbReference>
<keyword evidence="2" id="KW-0234">DNA repair</keyword>
<dbReference type="GO" id="GO:0009295">
    <property type="term" value="C:nucleoid"/>
    <property type="evidence" value="ECO:0007669"/>
    <property type="project" value="TreeGrafter"/>
</dbReference>
<comment type="caution">
    <text evidence="5">The sequence shown here is derived from an EMBL/GenBank/DDBJ whole genome shotgun (WGS) entry which is preliminary data.</text>
</comment>
<dbReference type="PANTHER" id="PTHR10302">
    <property type="entry name" value="SINGLE-STRANDED DNA-BINDING PROTEIN"/>
    <property type="match status" value="1"/>
</dbReference>
<evidence type="ECO:0000313" key="5">
    <source>
        <dbReference type="EMBL" id="HIT17501.1"/>
    </source>
</evidence>
<dbReference type="GO" id="GO:0006260">
    <property type="term" value="P:DNA replication"/>
    <property type="evidence" value="ECO:0007669"/>
    <property type="project" value="UniProtKB-UniRule"/>
</dbReference>
<dbReference type="PANTHER" id="PTHR10302:SF27">
    <property type="entry name" value="SINGLE-STRANDED DNA-BINDING PROTEIN"/>
    <property type="match status" value="1"/>
</dbReference>
<dbReference type="NCBIfam" id="TIGR00621">
    <property type="entry name" value="ssb"/>
    <property type="match status" value="1"/>
</dbReference>
<evidence type="ECO:0000256" key="1">
    <source>
        <dbReference type="ARBA" id="ARBA00023125"/>
    </source>
</evidence>
<keyword evidence="2" id="KW-0235">DNA replication</keyword>
<organism evidence="5 6">
    <name type="scientific">Candidatus Caccosoma faecigallinarum</name>
    <dbReference type="NCBI Taxonomy" id="2840720"/>
    <lineage>
        <taxon>Bacteria</taxon>
        <taxon>Bacillati</taxon>
        <taxon>Bacillota</taxon>
        <taxon>Bacillota incertae sedis</taxon>
        <taxon>Candidatus Caccosoma</taxon>
    </lineage>
</organism>
<protein>
    <recommendedName>
        <fullName evidence="2 3">Single-stranded DNA-binding protein</fullName>
        <shortName evidence="2">SSB</shortName>
    </recommendedName>
</protein>
<reference evidence="5" key="2">
    <citation type="journal article" date="2021" name="PeerJ">
        <title>Extensive microbial diversity within the chicken gut microbiome revealed by metagenomics and culture.</title>
        <authorList>
            <person name="Gilroy R."/>
            <person name="Ravi A."/>
            <person name="Getino M."/>
            <person name="Pursley I."/>
            <person name="Horton D.L."/>
            <person name="Alikhan N.F."/>
            <person name="Baker D."/>
            <person name="Gharbi K."/>
            <person name="Hall N."/>
            <person name="Watson M."/>
            <person name="Adriaenssens E.M."/>
            <person name="Foster-Nyarko E."/>
            <person name="Jarju S."/>
            <person name="Secka A."/>
            <person name="Antonio M."/>
            <person name="Oren A."/>
            <person name="Chaudhuri R.R."/>
            <person name="La Ragione R."/>
            <person name="Hildebrand F."/>
            <person name="Pallen M.J."/>
        </authorList>
    </citation>
    <scope>NUCLEOTIDE SEQUENCE</scope>
    <source>
        <strain evidence="5">14508</strain>
    </source>
</reference>
<dbReference type="Proteomes" id="UP000886893">
    <property type="component" value="Unassembled WGS sequence"/>
</dbReference>
<comment type="subunit">
    <text evidence="2">Homotetramer.</text>
</comment>
<name>A0A9D1KBL6_9FIRM</name>
<dbReference type="GO" id="GO:0003697">
    <property type="term" value="F:single-stranded DNA binding"/>
    <property type="evidence" value="ECO:0007669"/>
    <property type="project" value="UniProtKB-UniRule"/>
</dbReference>
<dbReference type="GO" id="GO:0006281">
    <property type="term" value="P:DNA repair"/>
    <property type="evidence" value="ECO:0007669"/>
    <property type="project" value="UniProtKB-UniRule"/>
</dbReference>
<dbReference type="PROSITE" id="PS50935">
    <property type="entry name" value="SSB"/>
    <property type="match status" value="1"/>
</dbReference>
<evidence type="ECO:0000256" key="2">
    <source>
        <dbReference type="HAMAP-Rule" id="MF_00984"/>
    </source>
</evidence>
<feature type="short sequence motif" description="Important for interaction with partner proteins" evidence="2">
    <location>
        <begin position="136"/>
        <end position="141"/>
    </location>
</feature>
<feature type="compositionally biased region" description="Acidic residues" evidence="4">
    <location>
        <begin position="124"/>
        <end position="141"/>
    </location>
</feature>
<reference evidence="5" key="1">
    <citation type="submission" date="2020-10" db="EMBL/GenBank/DDBJ databases">
        <authorList>
            <person name="Gilroy R."/>
        </authorList>
    </citation>
    <scope>NUCLEOTIDE SEQUENCE</scope>
    <source>
        <strain evidence="5">14508</strain>
    </source>
</reference>
<dbReference type="SUPFAM" id="SSF50249">
    <property type="entry name" value="Nucleic acid-binding proteins"/>
    <property type="match status" value="1"/>
</dbReference>
<dbReference type="EMBL" id="DVKI01000124">
    <property type="protein sequence ID" value="HIT17501.1"/>
    <property type="molecule type" value="Genomic_DNA"/>
</dbReference>
<evidence type="ECO:0000313" key="6">
    <source>
        <dbReference type="Proteomes" id="UP000886893"/>
    </source>
</evidence>
<comment type="caution">
    <text evidence="2">Lacks conserved residue(s) required for the propagation of feature annotation.</text>
</comment>
<dbReference type="Gene3D" id="2.40.50.140">
    <property type="entry name" value="Nucleic acid-binding proteins"/>
    <property type="match status" value="1"/>
</dbReference>
<evidence type="ECO:0000256" key="4">
    <source>
        <dbReference type="SAM" id="MobiDB-lite"/>
    </source>
</evidence>
<dbReference type="InterPro" id="IPR012340">
    <property type="entry name" value="NA-bd_OB-fold"/>
</dbReference>